<organism evidence="5 6">
    <name type="scientific">Candidatus Magasanikbacteria bacterium GW2011_GWA2_37_8</name>
    <dbReference type="NCBI Taxonomy" id="1619036"/>
    <lineage>
        <taxon>Bacteria</taxon>
        <taxon>Candidatus Magasanikiibacteriota</taxon>
    </lineage>
</organism>
<name>A0A0G0HAH3_9BACT</name>
<dbReference type="GO" id="GO:0000774">
    <property type="term" value="F:adenyl-nucleotide exchange factor activity"/>
    <property type="evidence" value="ECO:0007669"/>
    <property type="project" value="InterPro"/>
</dbReference>
<evidence type="ECO:0000256" key="4">
    <source>
        <dbReference type="RuleBase" id="RU004478"/>
    </source>
</evidence>
<dbReference type="AlphaFoldDB" id="A0A0G0HAH3"/>
<dbReference type="SUPFAM" id="SSF58014">
    <property type="entry name" value="Coiled-coil domain of nucleotide exchange factor GrpE"/>
    <property type="match status" value="1"/>
</dbReference>
<dbReference type="PROSITE" id="PS01071">
    <property type="entry name" value="GRPE"/>
    <property type="match status" value="1"/>
</dbReference>
<dbReference type="GO" id="GO:0051082">
    <property type="term" value="F:unfolded protein binding"/>
    <property type="evidence" value="ECO:0007669"/>
    <property type="project" value="TreeGrafter"/>
</dbReference>
<dbReference type="STRING" id="1619036.US58_C0041G0005"/>
<dbReference type="GO" id="GO:0042803">
    <property type="term" value="F:protein homodimerization activity"/>
    <property type="evidence" value="ECO:0007669"/>
    <property type="project" value="InterPro"/>
</dbReference>
<dbReference type="InterPro" id="IPR000740">
    <property type="entry name" value="GrpE"/>
</dbReference>
<dbReference type="PATRIC" id="fig|1619036.3.peg.831"/>
<evidence type="ECO:0000256" key="1">
    <source>
        <dbReference type="ARBA" id="ARBA00009054"/>
    </source>
</evidence>
<protein>
    <recommendedName>
        <fullName evidence="3">Protein GrpE</fullName>
    </recommendedName>
</protein>
<dbReference type="Pfam" id="PF01025">
    <property type="entry name" value="GrpE"/>
    <property type="match status" value="1"/>
</dbReference>
<evidence type="ECO:0000313" key="6">
    <source>
        <dbReference type="Proteomes" id="UP000034333"/>
    </source>
</evidence>
<proteinExistence type="inferred from homology"/>
<dbReference type="PRINTS" id="PR00773">
    <property type="entry name" value="GRPEPROTEIN"/>
</dbReference>
<dbReference type="InterPro" id="IPR013805">
    <property type="entry name" value="GrpE_CC"/>
</dbReference>
<accession>A0A0G0HAH3</accession>
<sequence length="103" mass="11683">MLEEFIPVYDHLRMAIQGVKNKEQGINDPWVDGVNHVLRQFAEILKSHGVEEIKTVGEIFNPELHEAVGEEEGEEEGKILREIFAGYTMNGKVIRPAKVIVTK</sequence>
<dbReference type="PANTHER" id="PTHR21237:SF23">
    <property type="entry name" value="GRPE PROTEIN HOMOLOG, MITOCHONDRIAL"/>
    <property type="match status" value="1"/>
</dbReference>
<dbReference type="Proteomes" id="UP000034333">
    <property type="component" value="Unassembled WGS sequence"/>
</dbReference>
<evidence type="ECO:0000256" key="2">
    <source>
        <dbReference type="ARBA" id="ARBA00023186"/>
    </source>
</evidence>
<evidence type="ECO:0000313" key="5">
    <source>
        <dbReference type="EMBL" id="KKQ39107.1"/>
    </source>
</evidence>
<dbReference type="EMBL" id="LBTN01000041">
    <property type="protein sequence ID" value="KKQ39107.1"/>
    <property type="molecule type" value="Genomic_DNA"/>
</dbReference>
<dbReference type="Gene3D" id="2.30.22.10">
    <property type="entry name" value="Head domain of nucleotide exchange factor GrpE"/>
    <property type="match status" value="1"/>
</dbReference>
<evidence type="ECO:0000256" key="3">
    <source>
        <dbReference type="RuleBase" id="RU000639"/>
    </source>
</evidence>
<reference evidence="5 6" key="1">
    <citation type="journal article" date="2015" name="Nature">
        <title>rRNA introns, odd ribosomes, and small enigmatic genomes across a large radiation of phyla.</title>
        <authorList>
            <person name="Brown C.T."/>
            <person name="Hug L.A."/>
            <person name="Thomas B.C."/>
            <person name="Sharon I."/>
            <person name="Castelle C.J."/>
            <person name="Singh A."/>
            <person name="Wilkins M.J."/>
            <person name="Williams K.H."/>
            <person name="Banfield J.F."/>
        </authorList>
    </citation>
    <scope>NUCLEOTIDE SEQUENCE [LARGE SCALE GENOMIC DNA]</scope>
</reference>
<keyword evidence="2 3" id="KW-0143">Chaperone</keyword>
<dbReference type="Gene3D" id="3.90.20.20">
    <property type="match status" value="1"/>
</dbReference>
<dbReference type="InterPro" id="IPR009012">
    <property type="entry name" value="GrpE_head"/>
</dbReference>
<dbReference type="SUPFAM" id="SSF51064">
    <property type="entry name" value="Head domain of nucleotide exchange factor GrpE"/>
    <property type="match status" value="1"/>
</dbReference>
<gene>
    <name evidence="5" type="ORF">US58_C0041G0005</name>
</gene>
<dbReference type="GO" id="GO:0006457">
    <property type="term" value="P:protein folding"/>
    <property type="evidence" value="ECO:0007669"/>
    <property type="project" value="InterPro"/>
</dbReference>
<keyword evidence="3" id="KW-0346">Stress response</keyword>
<comment type="similarity">
    <text evidence="1 4">Belongs to the GrpE family.</text>
</comment>
<comment type="caution">
    <text evidence="5">The sequence shown here is derived from an EMBL/GenBank/DDBJ whole genome shotgun (WGS) entry which is preliminary data.</text>
</comment>
<dbReference type="GO" id="GO:0051087">
    <property type="term" value="F:protein-folding chaperone binding"/>
    <property type="evidence" value="ECO:0007669"/>
    <property type="project" value="InterPro"/>
</dbReference>
<dbReference type="PANTHER" id="PTHR21237">
    <property type="entry name" value="GRPE PROTEIN"/>
    <property type="match status" value="1"/>
</dbReference>
<comment type="function">
    <text evidence="3">Participates actively in the response to hyperosmotic and heat shock by preventing the aggregation of stress-denatured proteins, in association with DnaK and GrpE. It is the nucleotide exchange factor for DnaK and may function as a thermosensor. Unfolded proteins bind initially to DnaJ; upon interaction with the DnaJ-bound protein, DnaK hydrolyzes its bound ATP, resulting in the formation of a stable complex. GrpE releases ADP from DnaK; ATP binding to DnaK triggers the release of the substrate protein, thus completing the reaction cycle. Several rounds of ATP-dependent interactions between DnaJ, DnaK and GrpE are required for fully efficient folding.</text>
</comment>